<comment type="caution">
    <text evidence="1">The sequence shown here is derived from an EMBL/GenBank/DDBJ whole genome shotgun (WGS) entry which is preliminary data.</text>
</comment>
<name>A0A7J6VLJ6_THATH</name>
<reference evidence="1 2" key="1">
    <citation type="submission" date="2020-06" db="EMBL/GenBank/DDBJ databases">
        <title>Transcriptomic and genomic resources for Thalictrum thalictroides and T. hernandezii: Facilitating candidate gene discovery in an emerging model plant lineage.</title>
        <authorList>
            <person name="Arias T."/>
            <person name="Riano-Pachon D.M."/>
            <person name="Di Stilio V.S."/>
        </authorList>
    </citation>
    <scope>NUCLEOTIDE SEQUENCE [LARGE SCALE GENOMIC DNA]</scope>
    <source>
        <strain evidence="2">cv. WT478/WT964</strain>
        <tissue evidence="1">Leaves</tissue>
    </source>
</reference>
<feature type="non-terminal residue" evidence="1">
    <location>
        <position position="109"/>
    </location>
</feature>
<dbReference type="EMBL" id="JABWDY010030424">
    <property type="protein sequence ID" value="KAF5185631.1"/>
    <property type="molecule type" value="Genomic_DNA"/>
</dbReference>
<gene>
    <name evidence="1" type="ORF">FRX31_024782</name>
</gene>
<protein>
    <submittedName>
        <fullName evidence="1">Uncharacterized protein</fullName>
    </submittedName>
</protein>
<evidence type="ECO:0000313" key="1">
    <source>
        <dbReference type="EMBL" id="KAF5185631.1"/>
    </source>
</evidence>
<proteinExistence type="predicted"/>
<keyword evidence="2" id="KW-1185">Reference proteome</keyword>
<dbReference type="AlphaFoldDB" id="A0A7J6VLJ6"/>
<accession>A0A7J6VLJ6</accession>
<dbReference type="Proteomes" id="UP000554482">
    <property type="component" value="Unassembled WGS sequence"/>
</dbReference>
<organism evidence="1 2">
    <name type="scientific">Thalictrum thalictroides</name>
    <name type="common">Rue-anemone</name>
    <name type="synonym">Anemone thalictroides</name>
    <dbReference type="NCBI Taxonomy" id="46969"/>
    <lineage>
        <taxon>Eukaryota</taxon>
        <taxon>Viridiplantae</taxon>
        <taxon>Streptophyta</taxon>
        <taxon>Embryophyta</taxon>
        <taxon>Tracheophyta</taxon>
        <taxon>Spermatophyta</taxon>
        <taxon>Magnoliopsida</taxon>
        <taxon>Ranunculales</taxon>
        <taxon>Ranunculaceae</taxon>
        <taxon>Thalictroideae</taxon>
        <taxon>Thalictrum</taxon>
    </lineage>
</organism>
<sequence>MGSSPFGVGSRANQYCCSRALSDSVQGGLGGANHEIVVKENTKVNFATAVGIAQPKVGREIDLTTLPVPGKQGHFPTVKLAKADVLKGLEQFKWALVGRLDFQKTNITK</sequence>
<evidence type="ECO:0000313" key="2">
    <source>
        <dbReference type="Proteomes" id="UP000554482"/>
    </source>
</evidence>